<dbReference type="Gene3D" id="4.10.910.10">
    <property type="entry name" value="30s ribosomal protein s13, domain 2"/>
    <property type="match status" value="1"/>
</dbReference>
<dbReference type="PROSITE" id="PS00646">
    <property type="entry name" value="RIBOSOMAL_S13_1"/>
    <property type="match status" value="1"/>
</dbReference>
<evidence type="ECO:0000256" key="2">
    <source>
        <dbReference type="ARBA" id="ARBA00022980"/>
    </source>
</evidence>
<keyword evidence="3 4" id="KW-0687">Ribonucleoprotein</keyword>
<dbReference type="PROSITE" id="PS50159">
    <property type="entry name" value="RIBOSOMAL_S13_2"/>
    <property type="match status" value="1"/>
</dbReference>
<protein>
    <submittedName>
        <fullName evidence="5">Ribosomal protein S13</fullName>
    </submittedName>
</protein>
<dbReference type="GO" id="GO:0005829">
    <property type="term" value="C:cytosol"/>
    <property type="evidence" value="ECO:0007669"/>
    <property type="project" value="TreeGrafter"/>
</dbReference>
<dbReference type="PANTHER" id="PTHR10871:SF1">
    <property type="entry name" value="SMALL RIBOSOMAL SUBUNIT PROTEIN US13M"/>
    <property type="match status" value="1"/>
</dbReference>
<keyword evidence="5" id="KW-0496">Mitochondrion</keyword>
<evidence type="ECO:0000256" key="1">
    <source>
        <dbReference type="ARBA" id="ARBA00008080"/>
    </source>
</evidence>
<organism evidence="5">
    <name type="scientific">Malawimonas californiana</name>
    <name type="common">Flagellated protozoan</name>
    <dbReference type="NCBI Taxonomy" id="221722"/>
    <lineage>
        <taxon>Eukaryota</taxon>
        <taxon>Malawimonadida</taxon>
        <taxon>Malawimonadidae</taxon>
        <taxon>Malawimonas</taxon>
    </lineage>
</organism>
<reference evidence="5" key="1">
    <citation type="journal article" date="2014" name="Nucleic Acids Res.">
        <title>Widespread occurrence of organelle genome-encoded 5S rRNAs including permuted molecules.</title>
        <authorList>
            <person name="Valach M."/>
            <person name="Burger G."/>
            <person name="Gray M.W."/>
            <person name="Lang B.F."/>
        </authorList>
    </citation>
    <scope>NUCLEOTIDE SEQUENCE</scope>
    <source>
        <strain evidence="5">ATCC 50740</strain>
    </source>
</reference>
<gene>
    <name evidence="5" type="primary">rps13</name>
</gene>
<dbReference type="PANTHER" id="PTHR10871">
    <property type="entry name" value="30S RIBOSOMAL PROTEIN S13/40S RIBOSOMAL PROTEIN S18"/>
    <property type="match status" value="1"/>
</dbReference>
<dbReference type="GO" id="GO:0015935">
    <property type="term" value="C:small ribosomal subunit"/>
    <property type="evidence" value="ECO:0007669"/>
    <property type="project" value="TreeGrafter"/>
</dbReference>
<evidence type="ECO:0000256" key="4">
    <source>
        <dbReference type="RuleBase" id="RU003830"/>
    </source>
</evidence>
<keyword evidence="2 4" id="KW-0689">Ribosomal protein</keyword>
<proteinExistence type="inferred from homology"/>
<dbReference type="InterPro" id="IPR010979">
    <property type="entry name" value="Ribosomal_uS13-like_H2TH"/>
</dbReference>
<dbReference type="Gene3D" id="1.10.8.50">
    <property type="match status" value="1"/>
</dbReference>
<dbReference type="GO" id="GO:0006412">
    <property type="term" value="P:translation"/>
    <property type="evidence" value="ECO:0007669"/>
    <property type="project" value="InterPro"/>
</dbReference>
<dbReference type="RefSeq" id="YP_009118087.1">
    <property type="nucleotide sequence ID" value="NC_026311.1"/>
</dbReference>
<dbReference type="GO" id="GO:0003723">
    <property type="term" value="F:RNA binding"/>
    <property type="evidence" value="ECO:0007669"/>
    <property type="project" value="InterPro"/>
</dbReference>
<dbReference type="SUPFAM" id="SSF46946">
    <property type="entry name" value="S13-like H2TH domain"/>
    <property type="match status" value="1"/>
</dbReference>
<evidence type="ECO:0000256" key="3">
    <source>
        <dbReference type="ARBA" id="ARBA00023274"/>
    </source>
</evidence>
<name>A0A0B5GNN1_MALCL</name>
<dbReference type="GeneID" id="22976057"/>
<dbReference type="InterPro" id="IPR001892">
    <property type="entry name" value="Ribosomal_uS13"/>
</dbReference>
<accession>A0A0B5GNN1</accession>
<geneLocation type="mitochondrion" evidence="5"/>
<dbReference type="GO" id="GO:0003735">
    <property type="term" value="F:structural constituent of ribosome"/>
    <property type="evidence" value="ECO:0007669"/>
    <property type="project" value="InterPro"/>
</dbReference>
<evidence type="ECO:0000313" key="5">
    <source>
        <dbReference type="EMBL" id="AJF22874.1"/>
    </source>
</evidence>
<dbReference type="PIRSF" id="PIRSF002134">
    <property type="entry name" value="Ribosomal_S13"/>
    <property type="match status" value="1"/>
</dbReference>
<dbReference type="InterPro" id="IPR018269">
    <property type="entry name" value="Ribosomal_uS13_CS"/>
</dbReference>
<dbReference type="AlphaFoldDB" id="A0A0B5GNN1"/>
<dbReference type="EMBL" id="KP165387">
    <property type="protein sequence ID" value="AJF22874.1"/>
    <property type="molecule type" value="Genomic_DNA"/>
</dbReference>
<sequence>MLLIFNTNIPNKCDIRNGLAKIKGIGFKTADIICNSMGIGKYYTFNQLTYSQINRLVKNIQNNLNILNKPNFIKDFKLSHELVRYENLRVKTYIDIKSYKGWRHLKGYPVRGQRTRSNSSSQELLYRSRLSAYMQNKNRR</sequence>
<dbReference type="Pfam" id="PF00416">
    <property type="entry name" value="Ribosomal_S13"/>
    <property type="match status" value="1"/>
</dbReference>
<comment type="similarity">
    <text evidence="1 4">Belongs to the universal ribosomal protein uS13 family.</text>
</comment>
<dbReference type="InterPro" id="IPR027437">
    <property type="entry name" value="Rbsml_uS13_C"/>
</dbReference>